<reference evidence="3 4" key="1">
    <citation type="submission" date="2019-07" db="EMBL/GenBank/DDBJ databases">
        <title>Whole genome shotgun sequence of Novosphingobium sediminis NBRC 106119.</title>
        <authorList>
            <person name="Hosoyama A."/>
            <person name="Uohara A."/>
            <person name="Ohji S."/>
            <person name="Ichikawa N."/>
        </authorList>
    </citation>
    <scope>NUCLEOTIDE SEQUENCE [LARGE SCALE GENOMIC DNA]</scope>
    <source>
        <strain evidence="3 4">NBRC 106119</strain>
    </source>
</reference>
<evidence type="ECO:0000313" key="4">
    <source>
        <dbReference type="Proteomes" id="UP000321464"/>
    </source>
</evidence>
<gene>
    <name evidence="3" type="ORF">NSE01_31470</name>
</gene>
<dbReference type="Proteomes" id="UP000321464">
    <property type="component" value="Unassembled WGS sequence"/>
</dbReference>
<accession>A0A512ANM4</accession>
<dbReference type="OrthoDB" id="242553at2"/>
<keyword evidence="1" id="KW-0863">Zinc-finger</keyword>
<keyword evidence="1" id="KW-0862">Zinc</keyword>
<dbReference type="RefSeq" id="WP_147160641.1">
    <property type="nucleotide sequence ID" value="NZ_BJYR01000021.1"/>
</dbReference>
<keyword evidence="4" id="KW-1185">Reference proteome</keyword>
<dbReference type="EMBL" id="BJYR01000021">
    <property type="protein sequence ID" value="GEO01315.1"/>
    <property type="molecule type" value="Genomic_DNA"/>
</dbReference>
<organism evidence="3 4">
    <name type="scientific">Novosphingobium sediminis</name>
    <dbReference type="NCBI Taxonomy" id="707214"/>
    <lineage>
        <taxon>Bacteria</taxon>
        <taxon>Pseudomonadati</taxon>
        <taxon>Pseudomonadota</taxon>
        <taxon>Alphaproteobacteria</taxon>
        <taxon>Sphingomonadales</taxon>
        <taxon>Sphingomonadaceae</taxon>
        <taxon>Novosphingobium</taxon>
    </lineage>
</organism>
<protein>
    <recommendedName>
        <fullName evidence="2">SWIM-type domain-containing protein</fullName>
    </recommendedName>
</protein>
<evidence type="ECO:0000256" key="1">
    <source>
        <dbReference type="PROSITE-ProRule" id="PRU00325"/>
    </source>
</evidence>
<evidence type="ECO:0000313" key="3">
    <source>
        <dbReference type="EMBL" id="GEO01315.1"/>
    </source>
</evidence>
<dbReference type="InterPro" id="IPR007527">
    <property type="entry name" value="Znf_SWIM"/>
</dbReference>
<feature type="domain" description="SWIM-type" evidence="2">
    <location>
        <begin position="56"/>
        <end position="89"/>
    </location>
</feature>
<dbReference type="GO" id="GO:0008270">
    <property type="term" value="F:zinc ion binding"/>
    <property type="evidence" value="ECO:0007669"/>
    <property type="project" value="UniProtKB-KW"/>
</dbReference>
<evidence type="ECO:0000259" key="2">
    <source>
        <dbReference type="PROSITE" id="PS50966"/>
    </source>
</evidence>
<name>A0A512ANM4_9SPHN</name>
<comment type="caution">
    <text evidence="3">The sequence shown here is derived from an EMBL/GenBank/DDBJ whole genome shotgun (WGS) entry which is preliminary data.</text>
</comment>
<dbReference type="AlphaFoldDB" id="A0A512ANM4"/>
<sequence length="673" mass="70681">MTGADLRESLVAYDDTALAALANPGLVRRAHRDVDEGKVRLVSGSPGKAEVEADGHLVILDMRGPGAAQCACKSTAMCRHRIAAVLFVLAQPAGEAASEEAPAEATAAEPEDLLAAFDPAALARWAGKASWRAALEMAGDPATVTSQPNAVAVELPGLEDPVLILRGQGFDGVISKAPKAQRKALHAAAVLAARRHFGLATPDAEPEPDANAPADAVAAFVPDPAFLAGIARALGEVAALGFNLAPVPLEESLFELSVSSRADALPRLAAMLRTIAAQIRLRRQRALSFDPDTLLEQTATAFALARALGSGNADRQAALVGQVRRSFAPAAPLDLIGCGGERWRTATGARGVTAWFVEPDSGRWLSTSLARGPGQDPQFMPGEAWRYQSVWQAAPLATLAHARLALEGANMSVDGRLSAPAAARATVVEPFAKPPADLPGTVRQWTDLRGVHQAQSGLGLDAGRGPAACLIAPAQTAAPYFDDFAQQLIWPVLDETGAWLALTVDHDDPAATAIEALETAVTHGWRGLVLVKISRERQGLAVTPLTLIGDGSPVDLTLWQPPARKGAGVAQGWLARLRQRRAGSRTFTRLPRDGTQAALDAVWQHLIDRLEAGPGLQAMLEGARAAHAERLDAFGLPVLADLLRKAESAEAMLVAAYALMVARQQRSAIPLLG</sequence>
<proteinExistence type="predicted"/>
<dbReference type="PROSITE" id="PS50966">
    <property type="entry name" value="ZF_SWIM"/>
    <property type="match status" value="1"/>
</dbReference>
<keyword evidence="1" id="KW-0479">Metal-binding</keyword>